<name>A0A059EY72_9MICR</name>
<sequence length="47" mass="5873">MPFNKFFARKQETDLNYRIGYVRYEDNLKIFYKGNIKNIFIYFLVQI</sequence>
<organism evidence="2 3">
    <name type="scientific">Anncaliia algerae PRA339</name>
    <dbReference type="NCBI Taxonomy" id="1288291"/>
    <lineage>
        <taxon>Eukaryota</taxon>
        <taxon>Fungi</taxon>
        <taxon>Fungi incertae sedis</taxon>
        <taxon>Microsporidia</taxon>
        <taxon>Tubulinosematoidea</taxon>
        <taxon>Tubulinosematidae</taxon>
        <taxon>Anncaliia</taxon>
    </lineage>
</organism>
<dbReference type="VEuPathDB" id="MicrosporidiaDB:H312_02632"/>
<protein>
    <submittedName>
        <fullName evidence="2">Uncharacterized protein</fullName>
    </submittedName>
</protein>
<evidence type="ECO:0000313" key="3">
    <source>
        <dbReference type="Proteomes" id="UP000030655"/>
    </source>
</evidence>
<reference evidence="2 3" key="2">
    <citation type="submission" date="2014-03" db="EMBL/GenBank/DDBJ databases">
        <title>The Genome Sequence of Anncaliia algerae insect isolate PRA339.</title>
        <authorList>
            <consortium name="The Broad Institute Genome Sequencing Platform"/>
            <consortium name="The Broad Institute Genome Sequencing Center for Infectious Disease"/>
            <person name="Cuomo C."/>
            <person name="Becnel J."/>
            <person name="Sanscrainte N."/>
            <person name="Walker B."/>
            <person name="Young S.K."/>
            <person name="Zeng Q."/>
            <person name="Gargeya S."/>
            <person name="Fitzgerald M."/>
            <person name="Haas B."/>
            <person name="Abouelleil A."/>
            <person name="Alvarado L."/>
            <person name="Arachchi H.M."/>
            <person name="Berlin A.M."/>
            <person name="Chapman S.B."/>
            <person name="Dewar J."/>
            <person name="Goldberg J."/>
            <person name="Griggs A."/>
            <person name="Gujja S."/>
            <person name="Hansen M."/>
            <person name="Howarth C."/>
            <person name="Imamovic A."/>
            <person name="Larimer J."/>
            <person name="McCowan C."/>
            <person name="Murphy C."/>
            <person name="Neiman D."/>
            <person name="Pearson M."/>
            <person name="Priest M."/>
            <person name="Roberts A."/>
            <person name="Saif S."/>
            <person name="Shea T."/>
            <person name="Sisk P."/>
            <person name="Sykes S."/>
            <person name="Wortman J."/>
            <person name="Nusbaum C."/>
            <person name="Birren B."/>
        </authorList>
    </citation>
    <scope>NUCLEOTIDE SEQUENCE [LARGE SCALE GENOMIC DNA]</scope>
    <source>
        <strain evidence="2 3">PRA339</strain>
    </source>
</reference>
<evidence type="ECO:0000313" key="2">
    <source>
        <dbReference type="EMBL" id="KCZ79983.1"/>
    </source>
</evidence>
<proteinExistence type="predicted"/>
<dbReference type="EMBL" id="KK365213">
    <property type="protein sequence ID" value="KCZ79974.1"/>
    <property type="molecule type" value="Genomic_DNA"/>
</dbReference>
<dbReference type="Proteomes" id="UP000030655">
    <property type="component" value="Unassembled WGS sequence"/>
</dbReference>
<dbReference type="EMBL" id="KK365213">
    <property type="protein sequence ID" value="KCZ79983.1"/>
    <property type="molecule type" value="Genomic_DNA"/>
</dbReference>
<gene>
    <name evidence="1" type="ORF">H312_02623</name>
    <name evidence="2" type="ORF">H312_02632</name>
</gene>
<dbReference type="HOGENOM" id="CLU_3175271_0_0_1"/>
<dbReference type="AlphaFoldDB" id="A0A059EY72"/>
<evidence type="ECO:0000313" key="1">
    <source>
        <dbReference type="EMBL" id="KCZ79974.1"/>
    </source>
</evidence>
<reference evidence="3" key="1">
    <citation type="submission" date="2013-02" db="EMBL/GenBank/DDBJ databases">
        <authorList>
            <consortium name="The Broad Institute Genome Sequencing Platform"/>
            <person name="Cuomo C."/>
            <person name="Becnel J."/>
            <person name="Sanscrainte N."/>
            <person name="Walker B."/>
            <person name="Young S.K."/>
            <person name="Zeng Q."/>
            <person name="Gargeya S."/>
            <person name="Fitzgerald M."/>
            <person name="Haas B."/>
            <person name="Abouelleil A."/>
            <person name="Alvarado L."/>
            <person name="Arachchi H.M."/>
            <person name="Berlin A.M."/>
            <person name="Chapman S.B."/>
            <person name="Dewar J."/>
            <person name="Goldberg J."/>
            <person name="Griggs A."/>
            <person name="Gujja S."/>
            <person name="Hansen M."/>
            <person name="Howarth C."/>
            <person name="Imamovic A."/>
            <person name="Larimer J."/>
            <person name="McCowan C."/>
            <person name="Murphy C."/>
            <person name="Neiman D."/>
            <person name="Pearson M."/>
            <person name="Priest M."/>
            <person name="Roberts A."/>
            <person name="Saif S."/>
            <person name="Shea T."/>
            <person name="Sisk P."/>
            <person name="Sykes S."/>
            <person name="Wortman J."/>
            <person name="Nusbaum C."/>
            <person name="Birren B."/>
        </authorList>
    </citation>
    <scope>NUCLEOTIDE SEQUENCE [LARGE SCALE GENOMIC DNA]</scope>
    <source>
        <strain evidence="3">PRA339</strain>
    </source>
</reference>
<accession>A0A059EY72</accession>
<keyword evidence="3" id="KW-1185">Reference proteome</keyword>
<dbReference type="VEuPathDB" id="MicrosporidiaDB:H312_02623"/>